<comment type="caution">
    <text evidence="3">The sequence shown here is derived from an EMBL/GenBank/DDBJ whole genome shotgun (WGS) entry which is preliminary data.</text>
</comment>
<dbReference type="STRING" id="60547.GCA_000751215_04852"/>
<keyword evidence="2" id="KW-0732">Signal</keyword>
<evidence type="ECO:0008006" key="5">
    <source>
        <dbReference type="Google" id="ProtNLM"/>
    </source>
</evidence>
<evidence type="ECO:0000256" key="1">
    <source>
        <dbReference type="SAM" id="MobiDB-lite"/>
    </source>
</evidence>
<name>A0A069PCY4_9BURK</name>
<dbReference type="Proteomes" id="UP000027466">
    <property type="component" value="Unassembled WGS sequence"/>
</dbReference>
<dbReference type="EMBL" id="JFHC01000092">
    <property type="protein sequence ID" value="KDR38387.1"/>
    <property type="molecule type" value="Genomic_DNA"/>
</dbReference>
<dbReference type="AlphaFoldDB" id="A0A069PCY4"/>
<organism evidence="3 4">
    <name type="scientific">Caballeronia glathei</name>
    <dbReference type="NCBI Taxonomy" id="60547"/>
    <lineage>
        <taxon>Bacteria</taxon>
        <taxon>Pseudomonadati</taxon>
        <taxon>Pseudomonadota</taxon>
        <taxon>Betaproteobacteria</taxon>
        <taxon>Burkholderiales</taxon>
        <taxon>Burkholderiaceae</taxon>
        <taxon>Caballeronia</taxon>
    </lineage>
</organism>
<protein>
    <recommendedName>
        <fullName evidence="5">DUF5666 domain-containing protein</fullName>
    </recommendedName>
</protein>
<feature type="region of interest" description="Disordered" evidence="1">
    <location>
        <begin position="100"/>
        <end position="126"/>
    </location>
</feature>
<gene>
    <name evidence="3" type="ORF">BG61_41200</name>
</gene>
<feature type="compositionally biased region" description="Polar residues" evidence="1">
    <location>
        <begin position="100"/>
        <end position="113"/>
    </location>
</feature>
<feature type="chain" id="PRO_5007372168" description="DUF5666 domain-containing protein" evidence="2">
    <location>
        <begin position="22"/>
        <end position="195"/>
    </location>
</feature>
<reference evidence="3 4" key="1">
    <citation type="submission" date="2014-03" db="EMBL/GenBank/DDBJ databases">
        <title>Draft Genome Sequences of Four Burkholderia Strains.</title>
        <authorList>
            <person name="Liu X.Y."/>
            <person name="Li C.X."/>
            <person name="Xu J.H."/>
        </authorList>
    </citation>
    <scope>NUCLEOTIDE SEQUENCE [LARGE SCALE GENOMIC DNA]</scope>
    <source>
        <strain evidence="3 4">DSM 50014</strain>
    </source>
</reference>
<sequence length="195" mass="20671">MKIKIFLVVAAVAMLARPALAQPETSVEVTKGTGTATVVGTATVTATVVAIDLATRTVTLKDKRGRVVEVEVGEEARNFDQLKVGDVVTTEYREAMSLSLTKASGPRSSSQRLIEQRSAPGAKPGGTIGREITIMADVVALNAKAKTVTLKGPQGNMVDVIVEDPEQMKHIRKGEQVEVVYTEAVAISITPSTNK</sequence>
<feature type="signal peptide" evidence="2">
    <location>
        <begin position="1"/>
        <end position="21"/>
    </location>
</feature>
<accession>A0A069PCY4</accession>
<evidence type="ECO:0000256" key="2">
    <source>
        <dbReference type="SAM" id="SignalP"/>
    </source>
</evidence>
<evidence type="ECO:0000313" key="3">
    <source>
        <dbReference type="EMBL" id="KDR38387.1"/>
    </source>
</evidence>
<dbReference type="RefSeq" id="WP_035936466.1">
    <property type="nucleotide sequence ID" value="NZ_CADFFX010000039.1"/>
</dbReference>
<keyword evidence="4" id="KW-1185">Reference proteome</keyword>
<proteinExistence type="predicted"/>
<evidence type="ECO:0000313" key="4">
    <source>
        <dbReference type="Proteomes" id="UP000027466"/>
    </source>
</evidence>